<accession>A0A0M3J178</accession>
<keyword evidence="1" id="KW-0722">Serine protease inhibitor</keyword>
<evidence type="ECO:0000259" key="2">
    <source>
        <dbReference type="Pfam" id="PF01826"/>
    </source>
</evidence>
<name>A0A0M3J178_ANISI</name>
<protein>
    <submittedName>
        <fullName evidence="5">TIL domain-containing protein</fullName>
    </submittedName>
</protein>
<evidence type="ECO:0000313" key="4">
    <source>
        <dbReference type="Proteomes" id="UP000267096"/>
    </source>
</evidence>
<evidence type="ECO:0000313" key="3">
    <source>
        <dbReference type="EMBL" id="VDK18474.1"/>
    </source>
</evidence>
<proteinExistence type="predicted"/>
<reference evidence="3 4" key="2">
    <citation type="submission" date="2018-11" db="EMBL/GenBank/DDBJ databases">
        <authorList>
            <consortium name="Pathogen Informatics"/>
        </authorList>
    </citation>
    <scope>NUCLEOTIDE SEQUENCE [LARGE SCALE GENOMIC DNA]</scope>
</reference>
<keyword evidence="1" id="KW-0646">Protease inhibitor</keyword>
<dbReference type="CDD" id="cd19941">
    <property type="entry name" value="TIL"/>
    <property type="match status" value="1"/>
</dbReference>
<dbReference type="OrthoDB" id="671595at2759"/>
<gene>
    <name evidence="3" type="ORF">ASIM_LOCUS1160</name>
</gene>
<dbReference type="GO" id="GO:0004867">
    <property type="term" value="F:serine-type endopeptidase inhibitor activity"/>
    <property type="evidence" value="ECO:0007669"/>
    <property type="project" value="UniProtKB-KW"/>
</dbReference>
<dbReference type="SUPFAM" id="SSF57567">
    <property type="entry name" value="Serine protease inhibitors"/>
    <property type="match status" value="1"/>
</dbReference>
<dbReference type="Gene3D" id="2.10.25.10">
    <property type="entry name" value="Laminin"/>
    <property type="match status" value="1"/>
</dbReference>
<dbReference type="Proteomes" id="UP000267096">
    <property type="component" value="Unassembled WGS sequence"/>
</dbReference>
<evidence type="ECO:0000256" key="1">
    <source>
        <dbReference type="ARBA" id="ARBA00022900"/>
    </source>
</evidence>
<reference evidence="5" key="1">
    <citation type="submission" date="2017-02" db="UniProtKB">
        <authorList>
            <consortium name="WormBaseParasite"/>
        </authorList>
    </citation>
    <scope>IDENTIFICATION</scope>
</reference>
<sequence length="93" mass="11061">MSISILIYRHVPQFPHRIIRSRMDCRAHERYVRCGPEQHCDMSCANLFSPPHCFNPHQNHPKCFHPRCVCVSGYVRDKNGFCIRQWKCSGRFE</sequence>
<dbReference type="WBParaSite" id="ASIM_0000127301-mRNA-1">
    <property type="protein sequence ID" value="ASIM_0000127301-mRNA-1"/>
    <property type="gene ID" value="ASIM_0000127301"/>
</dbReference>
<dbReference type="AlphaFoldDB" id="A0A0M3J178"/>
<organism evidence="5">
    <name type="scientific">Anisakis simplex</name>
    <name type="common">Herring worm</name>
    <dbReference type="NCBI Taxonomy" id="6269"/>
    <lineage>
        <taxon>Eukaryota</taxon>
        <taxon>Metazoa</taxon>
        <taxon>Ecdysozoa</taxon>
        <taxon>Nematoda</taxon>
        <taxon>Chromadorea</taxon>
        <taxon>Rhabditida</taxon>
        <taxon>Spirurina</taxon>
        <taxon>Ascaridomorpha</taxon>
        <taxon>Ascaridoidea</taxon>
        <taxon>Anisakidae</taxon>
        <taxon>Anisakis</taxon>
        <taxon>Anisakis simplex complex</taxon>
    </lineage>
</organism>
<evidence type="ECO:0000313" key="5">
    <source>
        <dbReference type="WBParaSite" id="ASIM_0000127301-mRNA-1"/>
    </source>
</evidence>
<dbReference type="Pfam" id="PF01826">
    <property type="entry name" value="TIL"/>
    <property type="match status" value="1"/>
</dbReference>
<dbReference type="EMBL" id="UYRR01001101">
    <property type="protein sequence ID" value="VDK18474.1"/>
    <property type="molecule type" value="Genomic_DNA"/>
</dbReference>
<keyword evidence="4" id="KW-1185">Reference proteome</keyword>
<dbReference type="InterPro" id="IPR002919">
    <property type="entry name" value="TIL_dom"/>
</dbReference>
<dbReference type="InterPro" id="IPR036084">
    <property type="entry name" value="Ser_inhib-like_sf"/>
</dbReference>
<feature type="domain" description="TIL" evidence="2">
    <location>
        <begin position="25"/>
        <end position="88"/>
    </location>
</feature>